<dbReference type="NCBIfam" id="NF045883">
    <property type="entry name" value="PIPSynth"/>
    <property type="match status" value="1"/>
</dbReference>
<dbReference type="RefSeq" id="WP_377457682.1">
    <property type="nucleotide sequence ID" value="NZ_JBHLUB010000001.1"/>
</dbReference>
<keyword evidence="6 17" id="KW-1003">Cell membrane</keyword>
<dbReference type="Proteomes" id="UP001589862">
    <property type="component" value="Unassembled WGS sequence"/>
</dbReference>
<comment type="similarity">
    <text evidence="4 17 18">Belongs to the CDP-alcohol phosphatidyltransferase class-I family.</text>
</comment>
<feature type="binding site" evidence="17">
    <location>
        <position position="80"/>
    </location>
    <ligand>
        <name>a CDP-1,2-diacyl-sn-glycerol</name>
        <dbReference type="ChEBI" id="CHEBI:58332"/>
    </ligand>
</feature>
<comment type="pathway">
    <text evidence="2 17">Phospholipid metabolism; phosphatidylinositol phosphate biosynthesis.</text>
</comment>
<keyword evidence="17" id="KW-0444">Lipid biosynthesis</keyword>
<evidence type="ECO:0000256" key="10">
    <source>
        <dbReference type="ARBA" id="ARBA00022842"/>
    </source>
</evidence>
<comment type="function">
    <text evidence="17">Catalyzes the conjugation of the 1'-hydroxyl group of D-myo-inositol-3-phosphate (also named L-myo-inositol-1-phosphate) with a lipid tail of cytidine diphosphate diacylglycerol (CDP-DAG), forming phosphatidylinositol phosphate (PIP) and CMP. PIP is a precursor of phosphatidylinositol (PI) which is an essential lipid required for cell wall formation.</text>
</comment>
<gene>
    <name evidence="19" type="primary">pgsA</name>
    <name evidence="19" type="ORF">ACFFFR_01720</name>
</gene>
<dbReference type="Pfam" id="PF01066">
    <property type="entry name" value="CDP-OH_P_transf"/>
    <property type="match status" value="1"/>
</dbReference>
<evidence type="ECO:0000256" key="14">
    <source>
        <dbReference type="ARBA" id="ARBA00024082"/>
    </source>
</evidence>
<protein>
    <recommendedName>
        <fullName evidence="14 17">Phosphatidylinositol phosphate synthase</fullName>
        <shortName evidence="17">PIP synthase</shortName>
        <ecNumber evidence="17">2.7.8.-</ecNumber>
    </recommendedName>
    <alternativeName>
        <fullName evidence="15 17">CDP-diacylglycerol--D-myo-inositol-3-phosphate 3-phosphatidyltransferase</fullName>
    </alternativeName>
</protein>
<comment type="cofactor">
    <cofactor evidence="17">
        <name>Mg(2+)</name>
        <dbReference type="ChEBI" id="CHEBI:18420"/>
    </cofactor>
    <text evidence="17">Contains a di-nuclear catalytic Mg(2+) center.</text>
</comment>
<keyword evidence="7 17" id="KW-0808">Transferase</keyword>
<evidence type="ECO:0000256" key="2">
    <source>
        <dbReference type="ARBA" id="ARBA00004805"/>
    </source>
</evidence>
<evidence type="ECO:0000256" key="6">
    <source>
        <dbReference type="ARBA" id="ARBA00022475"/>
    </source>
</evidence>
<dbReference type="EMBL" id="JBHLUB010000001">
    <property type="protein sequence ID" value="MFC0581109.1"/>
    <property type="molecule type" value="Genomic_DNA"/>
</dbReference>
<feature type="binding site" evidence="17">
    <location>
        <position position="69"/>
    </location>
    <ligand>
        <name>Mg(2+)</name>
        <dbReference type="ChEBI" id="CHEBI:18420"/>
        <label>1</label>
    </ligand>
</feature>
<evidence type="ECO:0000256" key="8">
    <source>
        <dbReference type="ARBA" id="ARBA00022692"/>
    </source>
</evidence>
<comment type="catalytic activity">
    <reaction evidence="16 17">
        <text>a CDP-1,2-diacyl-sn-glycerol + 1D-myo-inositol 3-phosphate = a 1,2-diacyl-sn-glycero-3-phospho-(1D-myo-inositol-3-phosphate) + CMP + H(+)</text>
        <dbReference type="Rhea" id="RHEA:60504"/>
        <dbReference type="ChEBI" id="CHEBI:15378"/>
        <dbReference type="ChEBI" id="CHEBI:58088"/>
        <dbReference type="ChEBI" id="CHEBI:58332"/>
        <dbReference type="ChEBI" id="CHEBI:58401"/>
        <dbReference type="ChEBI" id="CHEBI:60377"/>
    </reaction>
</comment>
<evidence type="ECO:0000256" key="11">
    <source>
        <dbReference type="ARBA" id="ARBA00022989"/>
    </source>
</evidence>
<accession>A0ABV6P7K1</accession>
<comment type="caution">
    <text evidence="19">The sequence shown here is derived from an EMBL/GenBank/DDBJ whole genome shotgun (WGS) entry which is preliminary data.</text>
</comment>
<reference evidence="19 20" key="1">
    <citation type="submission" date="2024-09" db="EMBL/GenBank/DDBJ databases">
        <authorList>
            <person name="Sun Q."/>
            <person name="Mori K."/>
        </authorList>
    </citation>
    <scope>NUCLEOTIDE SEQUENCE [LARGE SCALE GENOMIC DNA]</scope>
    <source>
        <strain evidence="19 20">NCAIM B.02604</strain>
    </source>
</reference>
<keyword evidence="12 17" id="KW-0472">Membrane</keyword>
<dbReference type="HAMAP" id="MF_02241">
    <property type="entry name" value="PIP_synthase"/>
    <property type="match status" value="1"/>
</dbReference>
<keyword evidence="8 17" id="KW-0812">Transmembrane</keyword>
<dbReference type="EC" id="2.7.8.-" evidence="17"/>
<comment type="catalytic activity">
    <reaction evidence="13 17">
        <text>1,2-di-(9Z-octadecenoyl)-sn-glycero-3-cytidine-5'-diphosphate + 1D-myo-inositol 3-phosphate = 1,2-di-(9Z-octadecenoyl)-sn-glycero-3-phospho-(1D-myo-inositol-3-phosphate) + CMP + H(+)</text>
        <dbReference type="Rhea" id="RHEA:61216"/>
        <dbReference type="ChEBI" id="CHEBI:15378"/>
        <dbReference type="ChEBI" id="CHEBI:58401"/>
        <dbReference type="ChEBI" id="CHEBI:60377"/>
        <dbReference type="ChEBI" id="CHEBI:85356"/>
        <dbReference type="ChEBI" id="CHEBI:144472"/>
    </reaction>
</comment>
<feature type="binding site" evidence="17">
    <location>
        <position position="87"/>
    </location>
    <ligand>
        <name>Mg(2+)</name>
        <dbReference type="ChEBI" id="CHEBI:18420"/>
        <label>2</label>
    </ligand>
</feature>
<dbReference type="InterPro" id="IPR044268">
    <property type="entry name" value="PIP_synthase_PgsA1"/>
</dbReference>
<feature type="binding site" evidence="17">
    <location>
        <position position="66"/>
    </location>
    <ligand>
        <name>Mg(2+)</name>
        <dbReference type="ChEBI" id="CHEBI:18420"/>
        <label>1</label>
    </ligand>
</feature>
<evidence type="ECO:0000313" key="20">
    <source>
        <dbReference type="Proteomes" id="UP001589862"/>
    </source>
</evidence>
<evidence type="ECO:0000256" key="18">
    <source>
        <dbReference type="RuleBase" id="RU003750"/>
    </source>
</evidence>
<evidence type="ECO:0000256" key="4">
    <source>
        <dbReference type="ARBA" id="ARBA00010441"/>
    </source>
</evidence>
<evidence type="ECO:0000256" key="5">
    <source>
        <dbReference type="ARBA" id="ARBA00011738"/>
    </source>
</evidence>
<feature type="binding site" evidence="17">
    <location>
        <position position="91"/>
    </location>
    <ligand>
        <name>Mg(2+)</name>
        <dbReference type="ChEBI" id="CHEBI:18420"/>
        <label>2</label>
    </ligand>
</feature>
<evidence type="ECO:0000256" key="15">
    <source>
        <dbReference type="ARBA" id="ARBA00033137"/>
    </source>
</evidence>
<keyword evidence="17" id="KW-0594">Phospholipid biosynthesis</keyword>
<keyword evidence="17" id="KW-0443">Lipid metabolism</keyword>
<proteinExistence type="inferred from homology"/>
<dbReference type="InterPro" id="IPR000462">
    <property type="entry name" value="CDP-OH_P_trans"/>
</dbReference>
<feature type="binding site" evidence="17">
    <location>
        <position position="87"/>
    </location>
    <ligand>
        <name>Mg(2+)</name>
        <dbReference type="ChEBI" id="CHEBI:18420"/>
        <label>1</label>
    </ligand>
</feature>
<comment type="subunit">
    <text evidence="5 17">Homodimer.</text>
</comment>
<keyword evidence="10 17" id="KW-0460">Magnesium</keyword>
<feature type="transmembrane region" description="Helical" evidence="17">
    <location>
        <begin position="21"/>
        <end position="46"/>
    </location>
</feature>
<feature type="transmembrane region" description="Helical" evidence="17">
    <location>
        <begin position="155"/>
        <end position="186"/>
    </location>
</feature>
<dbReference type="GO" id="GO:0016740">
    <property type="term" value="F:transferase activity"/>
    <property type="evidence" value="ECO:0007669"/>
    <property type="project" value="UniProtKB-KW"/>
</dbReference>
<dbReference type="InterPro" id="IPR048254">
    <property type="entry name" value="CDP_ALCOHOL_P_TRANSF_CS"/>
</dbReference>
<evidence type="ECO:0000256" key="3">
    <source>
        <dbReference type="ARBA" id="ARBA00005189"/>
    </source>
</evidence>
<evidence type="ECO:0000256" key="17">
    <source>
        <dbReference type="HAMAP-Rule" id="MF_02241"/>
    </source>
</evidence>
<comment type="subcellular location">
    <subcellularLocation>
        <location evidence="1 17">Cell membrane</location>
        <topology evidence="1 17">Multi-pass membrane protein</topology>
    </subcellularLocation>
</comment>
<organism evidence="19 20">
    <name type="scientific">Micrococcoides hystricis</name>
    <dbReference type="NCBI Taxonomy" id="1572761"/>
    <lineage>
        <taxon>Bacteria</taxon>
        <taxon>Bacillati</taxon>
        <taxon>Actinomycetota</taxon>
        <taxon>Actinomycetes</taxon>
        <taxon>Micrococcales</taxon>
        <taxon>Micrococcaceae</taxon>
        <taxon>Micrococcoides</taxon>
    </lineage>
</organism>
<dbReference type="InterPro" id="IPR043130">
    <property type="entry name" value="CDP-OH_PTrfase_TM_dom"/>
</dbReference>
<sequence>MLNRYAKTFFNRLLRPLARALLARGIHADWVSIVGTIGVVVGALAFYPLGELFWGTLFITLFIFSDVLDGLMAREAGCSSAWGSFLDSSLDRVQDAAIFIGIIWWFFTGGNNPAIAIAALACMGLGFLVSYVRAKAEALGFEAAVGIAERPERMVATLVFTGFTGLGLAQPVLLIVLILLAIASAITVYQRMRTVHAQATAATDTTKSA</sequence>
<keyword evidence="20" id="KW-1185">Reference proteome</keyword>
<evidence type="ECO:0000313" key="19">
    <source>
        <dbReference type="EMBL" id="MFC0581109.1"/>
    </source>
</evidence>
<feature type="binding site" evidence="17">
    <location>
        <position position="70"/>
    </location>
    <ligand>
        <name>a CDP-1,2-diacyl-sn-glycerol</name>
        <dbReference type="ChEBI" id="CHEBI:58332"/>
    </ligand>
</feature>
<evidence type="ECO:0000256" key="9">
    <source>
        <dbReference type="ARBA" id="ARBA00022723"/>
    </source>
</evidence>
<feature type="binding site" evidence="17">
    <location>
        <position position="74"/>
    </location>
    <ligand>
        <name>a CDP-1,2-diacyl-sn-glycerol</name>
        <dbReference type="ChEBI" id="CHEBI:58332"/>
    </ligand>
</feature>
<comment type="pathway">
    <text evidence="3">Lipid metabolism.</text>
</comment>
<evidence type="ECO:0000256" key="13">
    <source>
        <dbReference type="ARBA" id="ARBA00023935"/>
    </source>
</evidence>
<feature type="active site" description="Proton acceptor" evidence="17">
    <location>
        <position position="91"/>
    </location>
</feature>
<evidence type="ECO:0000256" key="1">
    <source>
        <dbReference type="ARBA" id="ARBA00004651"/>
    </source>
</evidence>
<comment type="caution">
    <text evidence="17">Lacks conserved residue(s) required for the propagation of feature annotation.</text>
</comment>
<feature type="transmembrane region" description="Helical" evidence="17">
    <location>
        <begin position="52"/>
        <end position="71"/>
    </location>
</feature>
<evidence type="ECO:0000256" key="16">
    <source>
        <dbReference type="ARBA" id="ARBA00048865"/>
    </source>
</evidence>
<keyword evidence="17" id="KW-1208">Phospholipid metabolism</keyword>
<feature type="binding site" evidence="17">
    <location>
        <position position="66"/>
    </location>
    <ligand>
        <name>Mg(2+)</name>
        <dbReference type="ChEBI" id="CHEBI:18420"/>
        <label>2</label>
    </ligand>
</feature>
<keyword evidence="9 17" id="KW-0479">Metal-binding</keyword>
<keyword evidence="11 17" id="KW-1133">Transmembrane helix</keyword>
<name>A0ABV6P7K1_9MICC</name>
<evidence type="ECO:0000256" key="12">
    <source>
        <dbReference type="ARBA" id="ARBA00023136"/>
    </source>
</evidence>
<dbReference type="Gene3D" id="1.20.120.1760">
    <property type="match status" value="1"/>
</dbReference>
<evidence type="ECO:0000256" key="7">
    <source>
        <dbReference type="ARBA" id="ARBA00022679"/>
    </source>
</evidence>
<dbReference type="PROSITE" id="PS00379">
    <property type="entry name" value="CDP_ALCOHOL_P_TRANSF"/>
    <property type="match status" value="1"/>
</dbReference>